<evidence type="ECO:0000256" key="5">
    <source>
        <dbReference type="ARBA" id="ARBA00023315"/>
    </source>
</evidence>
<evidence type="ECO:0000256" key="3">
    <source>
        <dbReference type="ARBA" id="ARBA00022679"/>
    </source>
</evidence>
<dbReference type="OrthoDB" id="5184723at2"/>
<dbReference type="EMBL" id="CP015220">
    <property type="protein sequence ID" value="AMY24802.1"/>
    <property type="molecule type" value="Genomic_DNA"/>
</dbReference>
<feature type="transmembrane region" description="Helical" evidence="6">
    <location>
        <begin position="34"/>
        <end position="58"/>
    </location>
</feature>
<dbReference type="PATRIC" id="fig|1653479.3.peg.3564"/>
<dbReference type="RefSeq" id="WP_045841877.1">
    <property type="nucleotide sequence ID" value="NZ_CP015220.1"/>
</dbReference>
<reference evidence="8 9" key="1">
    <citation type="journal article" date="2016" name="Genome Announc.">
        <title>Complete Genome and Plasmid Sequences for Rhodococcus fascians D188 and Draft Sequences for Rhodococcus Isolates PBTS 1 and PBTS 2.</title>
        <authorList>
            <person name="Stamler R.A."/>
            <person name="Vereecke D."/>
            <person name="Zhang Y."/>
            <person name="Schilkey F."/>
            <person name="Devitt N."/>
            <person name="Randall J.J."/>
        </authorList>
    </citation>
    <scope>NUCLEOTIDE SEQUENCE [LARGE SCALE GENOMIC DNA]</scope>
    <source>
        <strain evidence="8 9">PBTS2</strain>
    </source>
</reference>
<dbReference type="SUPFAM" id="SSF69593">
    <property type="entry name" value="Glycerol-3-phosphate (1)-acyltransferase"/>
    <property type="match status" value="1"/>
</dbReference>
<organism evidence="8 9">
    <name type="scientific">Rhodococcoides fascians</name>
    <name type="common">Rhodococcus fascians</name>
    <dbReference type="NCBI Taxonomy" id="1828"/>
    <lineage>
        <taxon>Bacteria</taxon>
        <taxon>Bacillati</taxon>
        <taxon>Actinomycetota</taxon>
        <taxon>Actinomycetes</taxon>
        <taxon>Mycobacteriales</taxon>
        <taxon>Nocardiaceae</taxon>
        <taxon>Rhodococcoides</taxon>
    </lineage>
</organism>
<dbReference type="PANTHER" id="PTHR10434:SF64">
    <property type="entry name" value="1-ACYL-SN-GLYCEROL-3-PHOSPHATE ACYLTRANSFERASE-RELATED"/>
    <property type="match status" value="1"/>
</dbReference>
<gene>
    <name evidence="8" type="ORF">A3Q41_03514</name>
</gene>
<evidence type="ECO:0000256" key="1">
    <source>
        <dbReference type="ARBA" id="ARBA00005189"/>
    </source>
</evidence>
<dbReference type="PANTHER" id="PTHR10434">
    <property type="entry name" value="1-ACYL-SN-GLYCEROL-3-PHOSPHATE ACYLTRANSFERASE"/>
    <property type="match status" value="1"/>
</dbReference>
<evidence type="ECO:0000259" key="7">
    <source>
        <dbReference type="SMART" id="SM00563"/>
    </source>
</evidence>
<keyword evidence="6" id="KW-1133">Transmembrane helix</keyword>
<accession>A0A143QQN3</accession>
<protein>
    <recommendedName>
        <fullName evidence="7">Phospholipid/glycerol acyltransferase domain-containing protein</fullName>
    </recommendedName>
</protein>
<evidence type="ECO:0000256" key="6">
    <source>
        <dbReference type="SAM" id="Phobius"/>
    </source>
</evidence>
<name>A0A143QQN3_RHOFA</name>
<dbReference type="SMART" id="SM00563">
    <property type="entry name" value="PlsC"/>
    <property type="match status" value="1"/>
</dbReference>
<dbReference type="GO" id="GO:0006654">
    <property type="term" value="P:phosphatidic acid biosynthetic process"/>
    <property type="evidence" value="ECO:0007669"/>
    <property type="project" value="TreeGrafter"/>
</dbReference>
<keyword evidence="4" id="KW-0443">Lipid metabolism</keyword>
<dbReference type="CDD" id="cd07989">
    <property type="entry name" value="LPLAT_AGPAT-like"/>
    <property type="match status" value="1"/>
</dbReference>
<reference evidence="9" key="2">
    <citation type="submission" date="2016-04" db="EMBL/GenBank/DDBJ databases">
        <title>Complete Genome and Plasmid Sequences for Rhodococcus fascians D188 and Draft Sequences for Rhodococcus spp. Isolates PBTS 1 and PBTS 2.</title>
        <authorList>
            <person name="Stamer R."/>
            <person name="Vereecke D."/>
            <person name="Zhang Y."/>
            <person name="Schilkey F."/>
            <person name="Devitt N."/>
            <person name="Randall J."/>
        </authorList>
    </citation>
    <scope>NUCLEOTIDE SEQUENCE [LARGE SCALE GENOMIC DNA]</scope>
    <source>
        <strain evidence="9">PBTS2</strain>
    </source>
</reference>
<keyword evidence="6" id="KW-0812">Transmembrane</keyword>
<sequence length="309" mass="33531">MTQPLVRAHAWMPSSPCGDGCLPKNPPTVRRIVLVLRIAAAIAAFALLPLLVVLGVPFPRVRHALTRLGARMLLSAIGIDLTVLDTRSERERSRTAGGALHVSGHISWTDVVVLTAVRPSTFVARADLVDWPLLGRLARAMKVLPIDRARLRELPAVVDQVADRIRAGASVVVFPEATTWCGLAYGSLRPALLQAAIDSETWVQPIRLRYLDRHGEPTTATCFVGDETIGASIGRIFRLAGLRAEVEFTAPEAPGGDRHDLARRCEVAIRRDDGVEPAERPRKDVYDPTVHEVMAEAERSPSAPTVAAA</sequence>
<evidence type="ECO:0000313" key="9">
    <source>
        <dbReference type="Proteomes" id="UP000076038"/>
    </source>
</evidence>
<evidence type="ECO:0000256" key="2">
    <source>
        <dbReference type="ARBA" id="ARBA00022516"/>
    </source>
</evidence>
<proteinExistence type="predicted"/>
<dbReference type="InterPro" id="IPR002123">
    <property type="entry name" value="Plipid/glycerol_acylTrfase"/>
</dbReference>
<evidence type="ECO:0000256" key="4">
    <source>
        <dbReference type="ARBA" id="ARBA00023098"/>
    </source>
</evidence>
<dbReference type="Pfam" id="PF01553">
    <property type="entry name" value="Acyltransferase"/>
    <property type="match status" value="1"/>
</dbReference>
<dbReference type="KEGG" id="rhs:A3Q41_03514"/>
<evidence type="ECO:0000313" key="8">
    <source>
        <dbReference type="EMBL" id="AMY24802.1"/>
    </source>
</evidence>
<keyword evidence="2" id="KW-0444">Lipid biosynthesis</keyword>
<comment type="pathway">
    <text evidence="1">Lipid metabolism.</text>
</comment>
<dbReference type="GO" id="GO:0003841">
    <property type="term" value="F:1-acylglycerol-3-phosphate O-acyltransferase activity"/>
    <property type="evidence" value="ECO:0007669"/>
    <property type="project" value="TreeGrafter"/>
</dbReference>
<feature type="domain" description="Phospholipid/glycerol acyltransferase" evidence="7">
    <location>
        <begin position="99"/>
        <end position="211"/>
    </location>
</feature>
<keyword evidence="6" id="KW-0472">Membrane</keyword>
<keyword evidence="5" id="KW-0012">Acyltransferase</keyword>
<keyword evidence="3" id="KW-0808">Transferase</keyword>
<dbReference type="AlphaFoldDB" id="A0A143QQN3"/>
<keyword evidence="9" id="KW-1185">Reference proteome</keyword>
<dbReference type="Proteomes" id="UP000076038">
    <property type="component" value="Chromosome"/>
</dbReference>